<evidence type="ECO:0000256" key="8">
    <source>
        <dbReference type="ARBA" id="ARBA00052101"/>
    </source>
</evidence>
<dbReference type="SUPFAM" id="SSF53067">
    <property type="entry name" value="Actin-like ATPase domain"/>
    <property type="match status" value="2"/>
</dbReference>
<evidence type="ECO:0000256" key="9">
    <source>
        <dbReference type="HAMAP-Rule" id="MF_00186"/>
    </source>
</evidence>
<feature type="binding site" evidence="9">
    <location>
        <position position="82"/>
    </location>
    <ligand>
        <name>glycerol</name>
        <dbReference type="ChEBI" id="CHEBI:17754"/>
    </ligand>
</feature>
<dbReference type="InterPro" id="IPR005999">
    <property type="entry name" value="Glycerol_kin"/>
</dbReference>
<feature type="binding site" evidence="9">
    <location>
        <position position="134"/>
    </location>
    <ligand>
        <name>sn-glycerol 3-phosphate</name>
        <dbReference type="ChEBI" id="CHEBI:57597"/>
    </ligand>
</feature>
<comment type="similarity">
    <text evidence="2 9 10">Belongs to the FGGY kinase family.</text>
</comment>
<feature type="binding site" evidence="9">
    <location>
        <position position="265"/>
    </location>
    <ligand>
        <name>ATP</name>
        <dbReference type="ChEBI" id="CHEBI:30616"/>
    </ligand>
</feature>
<dbReference type="PANTHER" id="PTHR10196:SF69">
    <property type="entry name" value="GLYCEROL KINASE"/>
    <property type="match status" value="1"/>
</dbReference>
<evidence type="ECO:0000256" key="3">
    <source>
        <dbReference type="ARBA" id="ARBA00022679"/>
    </source>
</evidence>
<evidence type="ECO:0000259" key="12">
    <source>
        <dbReference type="Pfam" id="PF02782"/>
    </source>
</evidence>
<gene>
    <name evidence="9" type="primary">glpK</name>
    <name evidence="13" type="ordered locus">AciX9_1663</name>
</gene>
<dbReference type="EC" id="2.7.1.30" evidence="9"/>
<feature type="binding site" evidence="9">
    <location>
        <position position="14"/>
    </location>
    <ligand>
        <name>ATP</name>
        <dbReference type="ChEBI" id="CHEBI:30616"/>
    </ligand>
</feature>
<dbReference type="RefSeq" id="WP_013580032.1">
    <property type="nucleotide sequence ID" value="NC_015064.1"/>
</dbReference>
<evidence type="ECO:0000256" key="1">
    <source>
        <dbReference type="ARBA" id="ARBA00005190"/>
    </source>
</evidence>
<feature type="binding site" evidence="9">
    <location>
        <position position="13"/>
    </location>
    <ligand>
        <name>ATP</name>
        <dbReference type="ChEBI" id="CHEBI:30616"/>
    </ligand>
</feature>
<dbReference type="PANTHER" id="PTHR10196">
    <property type="entry name" value="SUGAR KINASE"/>
    <property type="match status" value="1"/>
</dbReference>
<feature type="binding site" evidence="9">
    <location>
        <position position="12"/>
    </location>
    <ligand>
        <name>ATP</name>
        <dbReference type="ChEBI" id="CHEBI:30616"/>
    </ligand>
</feature>
<dbReference type="InterPro" id="IPR018484">
    <property type="entry name" value="FGGY_N"/>
</dbReference>
<dbReference type="InterPro" id="IPR018483">
    <property type="entry name" value="Carb_kinase_FGGY_CS"/>
</dbReference>
<feature type="binding site" evidence="9">
    <location>
        <position position="12"/>
    </location>
    <ligand>
        <name>sn-glycerol 3-phosphate</name>
        <dbReference type="ChEBI" id="CHEBI:57597"/>
    </ligand>
</feature>
<protein>
    <recommendedName>
        <fullName evidence="9">Glycerol kinase</fullName>
        <ecNumber evidence="9">2.7.1.30</ecNumber>
    </recommendedName>
    <alternativeName>
        <fullName evidence="9">ATP:glycerol 3-phosphotransferase</fullName>
    </alternativeName>
    <alternativeName>
        <fullName evidence="9">Glycerokinase</fullName>
        <shortName evidence="9">GK</shortName>
    </alternativeName>
</protein>
<name>E8WY86_GRATM</name>
<feature type="domain" description="Carbohydrate kinase FGGY N-terminal" evidence="11">
    <location>
        <begin position="4"/>
        <end position="250"/>
    </location>
</feature>
<keyword evidence="5 9" id="KW-0418">Kinase</keyword>
<dbReference type="Pfam" id="PF00370">
    <property type="entry name" value="FGGY_N"/>
    <property type="match status" value="1"/>
</dbReference>
<dbReference type="KEGG" id="acm:AciX9_1663"/>
<feature type="binding site" evidence="9">
    <location>
        <position position="409"/>
    </location>
    <ligand>
        <name>ATP</name>
        <dbReference type="ChEBI" id="CHEBI:30616"/>
    </ligand>
</feature>
<dbReference type="FunFam" id="3.30.420.40:FF:000008">
    <property type="entry name" value="Glycerol kinase"/>
    <property type="match status" value="1"/>
</dbReference>
<organism evidence="14">
    <name type="scientific">Granulicella tundricola (strain ATCC BAA-1859 / DSM 23138 / MP5ACTX9)</name>
    <dbReference type="NCBI Taxonomy" id="1198114"/>
    <lineage>
        <taxon>Bacteria</taxon>
        <taxon>Pseudomonadati</taxon>
        <taxon>Acidobacteriota</taxon>
        <taxon>Terriglobia</taxon>
        <taxon>Terriglobales</taxon>
        <taxon>Acidobacteriaceae</taxon>
        <taxon>Granulicella</taxon>
    </lineage>
</organism>
<evidence type="ECO:0000256" key="10">
    <source>
        <dbReference type="RuleBase" id="RU003733"/>
    </source>
</evidence>
<dbReference type="GO" id="GO:0019563">
    <property type="term" value="P:glycerol catabolic process"/>
    <property type="evidence" value="ECO:0007669"/>
    <property type="project" value="UniProtKB-UniRule"/>
</dbReference>
<keyword evidence="6 9" id="KW-0319">Glycerol metabolism</keyword>
<evidence type="ECO:0000256" key="2">
    <source>
        <dbReference type="ARBA" id="ARBA00009156"/>
    </source>
</evidence>
<dbReference type="Gene3D" id="3.30.420.40">
    <property type="match status" value="2"/>
</dbReference>
<dbReference type="PIRSF" id="PIRSF000538">
    <property type="entry name" value="GlpK"/>
    <property type="match status" value="1"/>
</dbReference>
<dbReference type="OrthoDB" id="9805576at2"/>
<accession>E8WY86</accession>
<dbReference type="GO" id="GO:0005829">
    <property type="term" value="C:cytosol"/>
    <property type="evidence" value="ECO:0007669"/>
    <property type="project" value="TreeGrafter"/>
</dbReference>
<dbReference type="STRING" id="1198114.AciX9_1663"/>
<dbReference type="GO" id="GO:0005524">
    <property type="term" value="F:ATP binding"/>
    <property type="evidence" value="ECO:0007669"/>
    <property type="project" value="UniProtKB-UniRule"/>
</dbReference>
<feature type="binding site" evidence="9">
    <location>
        <position position="83"/>
    </location>
    <ligand>
        <name>glycerol</name>
        <dbReference type="ChEBI" id="CHEBI:17754"/>
    </ligand>
</feature>
<feature type="binding site" evidence="9">
    <location>
        <position position="265"/>
    </location>
    <ligand>
        <name>ADP</name>
        <dbReference type="ChEBI" id="CHEBI:456216"/>
    </ligand>
</feature>
<evidence type="ECO:0000256" key="4">
    <source>
        <dbReference type="ARBA" id="ARBA00022741"/>
    </source>
</evidence>
<comment type="catalytic activity">
    <reaction evidence="8 9">
        <text>glycerol + ATP = sn-glycerol 3-phosphate + ADP + H(+)</text>
        <dbReference type="Rhea" id="RHEA:21644"/>
        <dbReference type="ChEBI" id="CHEBI:15378"/>
        <dbReference type="ChEBI" id="CHEBI:17754"/>
        <dbReference type="ChEBI" id="CHEBI:30616"/>
        <dbReference type="ChEBI" id="CHEBI:57597"/>
        <dbReference type="ChEBI" id="CHEBI:456216"/>
        <dbReference type="EC" id="2.7.1.30"/>
    </reaction>
</comment>
<evidence type="ECO:0000313" key="14">
    <source>
        <dbReference type="Proteomes" id="UP000000343"/>
    </source>
</evidence>
<keyword evidence="7 9" id="KW-0067">ATP-binding</keyword>
<dbReference type="HAMAP" id="MF_00186">
    <property type="entry name" value="Glycerol_kin"/>
    <property type="match status" value="1"/>
</dbReference>
<evidence type="ECO:0000256" key="7">
    <source>
        <dbReference type="ARBA" id="ARBA00022840"/>
    </source>
</evidence>
<keyword evidence="4 9" id="KW-0547">Nucleotide-binding</keyword>
<dbReference type="Proteomes" id="UP000000343">
    <property type="component" value="Chromosome"/>
</dbReference>
<feature type="binding site" evidence="9">
    <location>
        <position position="413"/>
    </location>
    <ligand>
        <name>ADP</name>
        <dbReference type="ChEBI" id="CHEBI:456216"/>
    </ligand>
</feature>
<dbReference type="GO" id="GO:0006072">
    <property type="term" value="P:glycerol-3-phosphate metabolic process"/>
    <property type="evidence" value="ECO:0007669"/>
    <property type="project" value="InterPro"/>
</dbReference>
<keyword evidence="3 9" id="KW-0808">Transferase</keyword>
<feature type="binding site" evidence="9">
    <location>
        <position position="243"/>
    </location>
    <ligand>
        <name>sn-glycerol 3-phosphate</name>
        <dbReference type="ChEBI" id="CHEBI:57597"/>
    </ligand>
</feature>
<dbReference type="PaxDb" id="1198114-AciX9_1663"/>
<dbReference type="PROSITE" id="PS00933">
    <property type="entry name" value="FGGY_KINASES_1"/>
    <property type="match status" value="1"/>
</dbReference>
<evidence type="ECO:0000256" key="5">
    <source>
        <dbReference type="ARBA" id="ARBA00022777"/>
    </source>
</evidence>
<dbReference type="eggNOG" id="COG0554">
    <property type="taxonomic scope" value="Bacteria"/>
</dbReference>
<reference evidence="14" key="1">
    <citation type="submission" date="2011-01" db="EMBL/GenBank/DDBJ databases">
        <title>Complete sequence of chromosome of Acidobacterium sp. MP5ACTX9.</title>
        <authorList>
            <consortium name="US DOE Joint Genome Institute"/>
            <person name="Lucas S."/>
            <person name="Copeland A."/>
            <person name="Lapidus A."/>
            <person name="Cheng J.-F."/>
            <person name="Goodwin L."/>
            <person name="Pitluck S."/>
            <person name="Teshima H."/>
            <person name="Detter J.C."/>
            <person name="Han C."/>
            <person name="Tapia R."/>
            <person name="Land M."/>
            <person name="Hauser L."/>
            <person name="Kyrpides N."/>
            <person name="Ivanova N."/>
            <person name="Ovchinnikova G."/>
            <person name="Pagani I."/>
            <person name="Rawat S.R."/>
            <person name="Mannisto M."/>
            <person name="Haggblom M.M."/>
            <person name="Woyke T."/>
        </authorList>
    </citation>
    <scope>NUCLEOTIDE SEQUENCE [LARGE SCALE GENOMIC DNA]</scope>
    <source>
        <strain evidence="14">MP5ACTX9</strain>
    </source>
</reference>
<feature type="binding site" evidence="9">
    <location>
        <position position="409"/>
    </location>
    <ligand>
        <name>ADP</name>
        <dbReference type="ChEBI" id="CHEBI:456216"/>
    </ligand>
</feature>
<feature type="binding site" evidence="9">
    <location>
        <position position="83"/>
    </location>
    <ligand>
        <name>sn-glycerol 3-phosphate</name>
        <dbReference type="ChEBI" id="CHEBI:57597"/>
    </ligand>
</feature>
<keyword evidence="14" id="KW-1185">Reference proteome</keyword>
<dbReference type="NCBIfam" id="NF000756">
    <property type="entry name" value="PRK00047.1"/>
    <property type="match status" value="1"/>
</dbReference>
<feature type="binding site" evidence="9">
    <location>
        <position position="134"/>
    </location>
    <ligand>
        <name>glycerol</name>
        <dbReference type="ChEBI" id="CHEBI:17754"/>
    </ligand>
</feature>
<dbReference type="Pfam" id="PF02782">
    <property type="entry name" value="FGGY_C"/>
    <property type="match status" value="1"/>
</dbReference>
<proteinExistence type="inferred from homology"/>
<feature type="binding site" evidence="9">
    <location>
        <position position="308"/>
    </location>
    <ligand>
        <name>ATP</name>
        <dbReference type="ChEBI" id="CHEBI:30616"/>
    </ligand>
</feature>
<dbReference type="FunFam" id="3.30.420.40:FF:000007">
    <property type="entry name" value="Glycerol kinase"/>
    <property type="match status" value="1"/>
</dbReference>
<dbReference type="UniPathway" id="UPA00618">
    <property type="reaction ID" value="UER00672"/>
</dbReference>
<sequence length="499" mass="54958">MAQYVLSLDQGTTSSRAMLFDHDGKIAGMAQHEFAQHFPKTGWVEHDPMDILTTQLSAAVEVLARAHVRPRDVVALGIANQRETTIVWERESGKPVYNAIVWQDRRTADFCAKLHDEGHEETFRNKTGLLIDPYFSSTKISWILDNVDGARALAEQGKLAFGTVDSWLIWNLTSGKRHITDRTNASRTLLYNIVEDRWDADLLKLLRVPESMMPEVVWSSEKVGRVTTTLGLGDVEIAGIAGDQQSALFGQLCVNPGDAKNTYGTGCFLLQNIGDTFTLSKERLITTLTCTTNKKLQYALEGSVFVGGAVVQWLRDKMEFFEKSPDVEKIAASVDSSNNVVLVPAFTGLGAPHWDPYAGGMIIGLQRSTEIGHIARAALESIAFQVTDVLHAMQADTSVGLTTMRADGGAAANDMLMQFQSDLLGIPVERPAILETTAQGAAYLAGLATGFWNDVEEIAKTRPEGQLFIPRMDPAIARKRYLKWQDAVNRSKGWNKETA</sequence>
<dbReference type="PROSITE" id="PS00445">
    <property type="entry name" value="FGGY_KINASES_2"/>
    <property type="match status" value="1"/>
</dbReference>
<dbReference type="CDD" id="cd07786">
    <property type="entry name" value="FGGY_EcGK_like"/>
    <property type="match status" value="1"/>
</dbReference>
<dbReference type="InterPro" id="IPR018485">
    <property type="entry name" value="FGGY_C"/>
</dbReference>
<comment type="function">
    <text evidence="9">Key enzyme in the regulation of glycerol uptake and metabolism. Catalyzes the phosphorylation of glycerol to yield sn-glycerol 3-phosphate.</text>
</comment>
<evidence type="ECO:0000256" key="6">
    <source>
        <dbReference type="ARBA" id="ARBA00022798"/>
    </source>
</evidence>
<feature type="binding site" evidence="9">
    <location>
        <position position="308"/>
    </location>
    <ligand>
        <name>ADP</name>
        <dbReference type="ChEBI" id="CHEBI:456216"/>
    </ligand>
</feature>
<comment type="pathway">
    <text evidence="1 9">Polyol metabolism; glycerol degradation via glycerol kinase pathway; sn-glycerol 3-phosphate from glycerol: step 1/1.</text>
</comment>
<feature type="binding site" evidence="9">
    <location>
        <position position="12"/>
    </location>
    <ligand>
        <name>ADP</name>
        <dbReference type="ChEBI" id="CHEBI:456216"/>
    </ligand>
</feature>
<dbReference type="InterPro" id="IPR000577">
    <property type="entry name" value="Carb_kinase_FGGY"/>
</dbReference>
<dbReference type="GO" id="GO:0004370">
    <property type="term" value="F:glycerol kinase activity"/>
    <property type="evidence" value="ECO:0007669"/>
    <property type="project" value="UniProtKB-UniRule"/>
</dbReference>
<feature type="binding site" evidence="9">
    <location>
        <position position="243"/>
    </location>
    <ligand>
        <name>glycerol</name>
        <dbReference type="ChEBI" id="CHEBI:17754"/>
    </ligand>
</feature>
<comment type="activity regulation">
    <text evidence="9">Inhibited by fructose 1,6-bisphosphate (FBP).</text>
</comment>
<dbReference type="EMBL" id="CP002480">
    <property type="protein sequence ID" value="ADW68713.1"/>
    <property type="molecule type" value="Genomic_DNA"/>
</dbReference>
<dbReference type="InterPro" id="IPR043129">
    <property type="entry name" value="ATPase_NBD"/>
</dbReference>
<evidence type="ECO:0000313" key="13">
    <source>
        <dbReference type="EMBL" id="ADW68713.1"/>
    </source>
</evidence>
<feature type="binding site" evidence="9">
    <location>
        <position position="312"/>
    </location>
    <ligand>
        <name>ATP</name>
        <dbReference type="ChEBI" id="CHEBI:30616"/>
    </ligand>
</feature>
<dbReference type="NCBIfam" id="TIGR01311">
    <property type="entry name" value="glycerol_kin"/>
    <property type="match status" value="1"/>
</dbReference>
<feature type="binding site" evidence="9">
    <location>
        <position position="244"/>
    </location>
    <ligand>
        <name>glycerol</name>
        <dbReference type="ChEBI" id="CHEBI:17754"/>
    </ligand>
</feature>
<evidence type="ECO:0000259" key="11">
    <source>
        <dbReference type="Pfam" id="PF00370"/>
    </source>
</evidence>
<feature type="binding site" evidence="9">
    <location>
        <position position="82"/>
    </location>
    <ligand>
        <name>sn-glycerol 3-phosphate</name>
        <dbReference type="ChEBI" id="CHEBI:57597"/>
    </ligand>
</feature>
<dbReference type="AlphaFoldDB" id="E8WY86"/>
<dbReference type="HOGENOM" id="CLU_009281_2_3_0"/>
<feature type="binding site" evidence="9">
    <location>
        <position position="16"/>
    </location>
    <ligand>
        <name>ADP</name>
        <dbReference type="ChEBI" id="CHEBI:456216"/>
    </ligand>
</feature>
<feature type="domain" description="Carbohydrate kinase FGGY C-terminal" evidence="12">
    <location>
        <begin position="260"/>
        <end position="448"/>
    </location>
</feature>